<sequence>MTGRASANIPKSLRDLWKHQDEHGRQSTPDNMSSAKAIVSHDTHANGGWKLEDVTVRKPGDGELLVEMVATGVCHTDALIGGIPDGASPVAFYPRVLGHEGSGYVKEVASNVTVAKVGDPVLLSYAFCNNCPACKSNGHSHCPDFTELNFTKNAASPIFTPSQGGDENSIHGAFFGQSSFASLSIVRACSVVNAKDLIKSKEDLQLFAPLGCGIQTGAGTVINAAKATKDDIVCIMGLGGVGLSAIMAAKIQGSRIIIGVDRVQSRLELAKELGATHIVDGSALREGQSLTDAIKALSEDLGPTVVIDTTGAPPLIQAGFDSARNKGRVIQVGSSPFDFNMSINMFAFMMRGVTFSGAIEGQAYPPEFVPKMVQWYRDGKFPVDKLVKFMAVDQFEQALEEMHSGKTIKPILTY</sequence>
<comment type="similarity">
    <text evidence="2 6">Belongs to the zinc-containing alcohol dehydrogenase family.</text>
</comment>
<evidence type="ECO:0000256" key="2">
    <source>
        <dbReference type="ARBA" id="ARBA00008072"/>
    </source>
</evidence>
<dbReference type="SMART" id="SM00829">
    <property type="entry name" value="PKS_ER"/>
    <property type="match status" value="1"/>
</dbReference>
<evidence type="ECO:0000313" key="8">
    <source>
        <dbReference type="EMBL" id="OQO14770.1"/>
    </source>
</evidence>
<organism evidence="8 9">
    <name type="scientific">Cryoendolithus antarcticus</name>
    <dbReference type="NCBI Taxonomy" id="1507870"/>
    <lineage>
        <taxon>Eukaryota</taxon>
        <taxon>Fungi</taxon>
        <taxon>Dikarya</taxon>
        <taxon>Ascomycota</taxon>
        <taxon>Pezizomycotina</taxon>
        <taxon>Dothideomycetes</taxon>
        <taxon>Dothideomycetidae</taxon>
        <taxon>Cladosporiales</taxon>
        <taxon>Cladosporiaceae</taxon>
        <taxon>Cryoendolithus</taxon>
    </lineage>
</organism>
<dbReference type="InterPro" id="IPR020843">
    <property type="entry name" value="ER"/>
</dbReference>
<dbReference type="AlphaFoldDB" id="A0A1V8TTT2"/>
<dbReference type="STRING" id="1507870.A0A1V8TTT2"/>
<dbReference type="InterPro" id="IPR013149">
    <property type="entry name" value="ADH-like_C"/>
</dbReference>
<dbReference type="SUPFAM" id="SSF51735">
    <property type="entry name" value="NAD(P)-binding Rossmann-fold domains"/>
    <property type="match status" value="1"/>
</dbReference>
<feature type="domain" description="Enoyl reductase (ER)" evidence="7">
    <location>
        <begin position="42"/>
        <end position="412"/>
    </location>
</feature>
<dbReference type="Gene3D" id="3.90.180.10">
    <property type="entry name" value="Medium-chain alcohol dehydrogenases, catalytic domain"/>
    <property type="match status" value="1"/>
</dbReference>
<reference evidence="9" key="1">
    <citation type="submission" date="2017-03" db="EMBL/GenBank/DDBJ databases">
        <title>Genomes of endolithic fungi from Antarctica.</title>
        <authorList>
            <person name="Coleine C."/>
            <person name="Masonjones S."/>
            <person name="Stajich J.E."/>
        </authorList>
    </citation>
    <scope>NUCLEOTIDE SEQUENCE [LARGE SCALE GENOMIC DNA]</scope>
    <source>
        <strain evidence="9">CCFEE 5527</strain>
    </source>
</reference>
<dbReference type="InterPro" id="IPR036291">
    <property type="entry name" value="NAD(P)-bd_dom_sf"/>
</dbReference>
<proteinExistence type="inferred from homology"/>
<dbReference type="InterPro" id="IPR002328">
    <property type="entry name" value="ADH_Zn_CS"/>
</dbReference>
<comment type="caution">
    <text evidence="8">The sequence shown here is derived from an EMBL/GenBank/DDBJ whole genome shotgun (WGS) entry which is preliminary data.</text>
</comment>
<keyword evidence="4 6" id="KW-0862">Zinc</keyword>
<keyword evidence="5" id="KW-0560">Oxidoreductase</keyword>
<evidence type="ECO:0000256" key="6">
    <source>
        <dbReference type="RuleBase" id="RU361277"/>
    </source>
</evidence>
<dbReference type="PANTHER" id="PTHR43350:SF2">
    <property type="entry name" value="GROES-LIKE ZINC-BINDING ALCOHOL DEHYDROGENASE FAMILY PROTEIN"/>
    <property type="match status" value="1"/>
</dbReference>
<dbReference type="SUPFAM" id="SSF50129">
    <property type="entry name" value="GroES-like"/>
    <property type="match status" value="1"/>
</dbReference>
<dbReference type="Pfam" id="PF08240">
    <property type="entry name" value="ADH_N"/>
    <property type="match status" value="1"/>
</dbReference>
<dbReference type="InterPro" id="IPR013154">
    <property type="entry name" value="ADH-like_N"/>
</dbReference>
<dbReference type="GO" id="GO:0016491">
    <property type="term" value="F:oxidoreductase activity"/>
    <property type="evidence" value="ECO:0007669"/>
    <property type="project" value="UniProtKB-KW"/>
</dbReference>
<comment type="cofactor">
    <cofactor evidence="1 6">
        <name>Zn(2+)</name>
        <dbReference type="ChEBI" id="CHEBI:29105"/>
    </cofactor>
</comment>
<dbReference type="Proteomes" id="UP000192596">
    <property type="component" value="Unassembled WGS sequence"/>
</dbReference>
<dbReference type="Gene3D" id="3.40.50.720">
    <property type="entry name" value="NAD(P)-binding Rossmann-like Domain"/>
    <property type="match status" value="1"/>
</dbReference>
<dbReference type="Pfam" id="PF00107">
    <property type="entry name" value="ADH_zinc_N"/>
    <property type="match status" value="1"/>
</dbReference>
<keyword evidence="9" id="KW-1185">Reference proteome</keyword>
<dbReference type="GO" id="GO:0008270">
    <property type="term" value="F:zinc ion binding"/>
    <property type="evidence" value="ECO:0007669"/>
    <property type="project" value="InterPro"/>
</dbReference>
<dbReference type="CDD" id="cd08278">
    <property type="entry name" value="benzyl_alcohol_DH"/>
    <property type="match status" value="1"/>
</dbReference>
<evidence type="ECO:0000256" key="3">
    <source>
        <dbReference type="ARBA" id="ARBA00022723"/>
    </source>
</evidence>
<dbReference type="OrthoDB" id="1560166at2759"/>
<evidence type="ECO:0000256" key="4">
    <source>
        <dbReference type="ARBA" id="ARBA00022833"/>
    </source>
</evidence>
<dbReference type="PROSITE" id="PS00059">
    <property type="entry name" value="ADH_ZINC"/>
    <property type="match status" value="1"/>
</dbReference>
<evidence type="ECO:0000256" key="5">
    <source>
        <dbReference type="ARBA" id="ARBA00023002"/>
    </source>
</evidence>
<dbReference type="InterPro" id="IPR011032">
    <property type="entry name" value="GroES-like_sf"/>
</dbReference>
<evidence type="ECO:0000259" key="7">
    <source>
        <dbReference type="SMART" id="SM00829"/>
    </source>
</evidence>
<accession>A0A1V8TTT2</accession>
<gene>
    <name evidence="8" type="ORF">B0A48_00152</name>
</gene>
<dbReference type="PANTHER" id="PTHR43350">
    <property type="entry name" value="NAD-DEPENDENT ALCOHOL DEHYDROGENASE"/>
    <property type="match status" value="1"/>
</dbReference>
<keyword evidence="3 6" id="KW-0479">Metal-binding</keyword>
<dbReference type="EMBL" id="NAJO01000001">
    <property type="protein sequence ID" value="OQO14770.1"/>
    <property type="molecule type" value="Genomic_DNA"/>
</dbReference>
<protein>
    <recommendedName>
        <fullName evidence="7">Enoyl reductase (ER) domain-containing protein</fullName>
    </recommendedName>
</protein>
<evidence type="ECO:0000313" key="9">
    <source>
        <dbReference type="Proteomes" id="UP000192596"/>
    </source>
</evidence>
<evidence type="ECO:0000256" key="1">
    <source>
        <dbReference type="ARBA" id="ARBA00001947"/>
    </source>
</evidence>
<dbReference type="InParanoid" id="A0A1V8TTT2"/>
<name>A0A1V8TTT2_9PEZI</name>